<gene>
    <name evidence="1" type="ORF">ElyMa_005847700</name>
</gene>
<dbReference type="EMBL" id="BMAT01011748">
    <property type="protein sequence ID" value="GFR78372.1"/>
    <property type="molecule type" value="Genomic_DNA"/>
</dbReference>
<dbReference type="AlphaFoldDB" id="A0AAV4FYF2"/>
<comment type="caution">
    <text evidence="1">The sequence shown here is derived from an EMBL/GenBank/DDBJ whole genome shotgun (WGS) entry which is preliminary data.</text>
</comment>
<sequence>MTGKKIPVYQATIVQTNTNTADIFTGINKNTFKTRYIQRTLSFRISHRKSNTTLSGHIWDLSKRKQRRLQIIMGNERKKDGILNNNNKEQLVPSGEIFYTFNEAYFEQKNGNYVDVHA</sequence>
<dbReference type="Proteomes" id="UP000762676">
    <property type="component" value="Unassembled WGS sequence"/>
</dbReference>
<organism evidence="1 2">
    <name type="scientific">Elysia marginata</name>
    <dbReference type="NCBI Taxonomy" id="1093978"/>
    <lineage>
        <taxon>Eukaryota</taxon>
        <taxon>Metazoa</taxon>
        <taxon>Spiralia</taxon>
        <taxon>Lophotrochozoa</taxon>
        <taxon>Mollusca</taxon>
        <taxon>Gastropoda</taxon>
        <taxon>Heterobranchia</taxon>
        <taxon>Euthyneura</taxon>
        <taxon>Panpulmonata</taxon>
        <taxon>Sacoglossa</taxon>
        <taxon>Placobranchoidea</taxon>
        <taxon>Plakobranchidae</taxon>
        <taxon>Elysia</taxon>
    </lineage>
</organism>
<proteinExistence type="predicted"/>
<keyword evidence="2" id="KW-1185">Reference proteome</keyword>
<name>A0AAV4FYF2_9GAST</name>
<protein>
    <submittedName>
        <fullName evidence="1">Uncharacterized protein</fullName>
    </submittedName>
</protein>
<evidence type="ECO:0000313" key="1">
    <source>
        <dbReference type="EMBL" id="GFR78372.1"/>
    </source>
</evidence>
<accession>A0AAV4FYF2</accession>
<evidence type="ECO:0000313" key="2">
    <source>
        <dbReference type="Proteomes" id="UP000762676"/>
    </source>
</evidence>
<reference evidence="1 2" key="1">
    <citation type="journal article" date="2021" name="Elife">
        <title>Chloroplast acquisition without the gene transfer in kleptoplastic sea slugs, Plakobranchus ocellatus.</title>
        <authorList>
            <person name="Maeda T."/>
            <person name="Takahashi S."/>
            <person name="Yoshida T."/>
            <person name="Shimamura S."/>
            <person name="Takaki Y."/>
            <person name="Nagai Y."/>
            <person name="Toyoda A."/>
            <person name="Suzuki Y."/>
            <person name="Arimoto A."/>
            <person name="Ishii H."/>
            <person name="Satoh N."/>
            <person name="Nishiyama T."/>
            <person name="Hasebe M."/>
            <person name="Maruyama T."/>
            <person name="Minagawa J."/>
            <person name="Obokata J."/>
            <person name="Shigenobu S."/>
        </authorList>
    </citation>
    <scope>NUCLEOTIDE SEQUENCE [LARGE SCALE GENOMIC DNA]</scope>
</reference>